<dbReference type="SUPFAM" id="SSF52540">
    <property type="entry name" value="P-loop containing nucleoside triphosphate hydrolases"/>
    <property type="match status" value="1"/>
</dbReference>
<keyword evidence="12" id="KW-1185">Reference proteome</keyword>
<dbReference type="GO" id="GO:0016787">
    <property type="term" value="F:hydrolase activity"/>
    <property type="evidence" value="ECO:0007669"/>
    <property type="project" value="UniProtKB-KW"/>
</dbReference>
<organism evidence="11 12">
    <name type="scientific">Rhizobium paknamense</name>
    <dbReference type="NCBI Taxonomy" id="1206817"/>
    <lineage>
        <taxon>Bacteria</taxon>
        <taxon>Pseudomonadati</taxon>
        <taxon>Pseudomonadota</taxon>
        <taxon>Alphaproteobacteria</taxon>
        <taxon>Hyphomicrobiales</taxon>
        <taxon>Rhizobiaceae</taxon>
        <taxon>Rhizobium/Agrobacterium group</taxon>
        <taxon>Rhizobium</taxon>
    </lineage>
</organism>
<dbReference type="PROSITE" id="PS51643">
    <property type="entry name" value="HD_CAS3"/>
    <property type="match status" value="1"/>
</dbReference>
<dbReference type="Pfam" id="PF18019">
    <property type="entry name" value="Cas3_HD"/>
    <property type="match status" value="1"/>
</dbReference>
<evidence type="ECO:0000256" key="1">
    <source>
        <dbReference type="ARBA" id="ARBA00006847"/>
    </source>
</evidence>
<dbReference type="PANTHER" id="PTHR47963:SF9">
    <property type="entry name" value="CRISPR-ASSOCIATED ENDONUCLEASE_HELICASE CAS3"/>
    <property type="match status" value="1"/>
</dbReference>
<evidence type="ECO:0000256" key="5">
    <source>
        <dbReference type="ARBA" id="ARBA00022741"/>
    </source>
</evidence>
<keyword evidence="9" id="KW-0051">Antiviral defense</keyword>
<dbReference type="InterPro" id="IPR038257">
    <property type="entry name" value="CRISPR-assoc_Cas3_HD_sf"/>
</dbReference>
<evidence type="ECO:0000256" key="9">
    <source>
        <dbReference type="ARBA" id="ARBA00023118"/>
    </source>
</evidence>
<dbReference type="EC" id="3.1.-.-" evidence="11"/>
<keyword evidence="5" id="KW-0547">Nucleotide-binding</keyword>
<keyword evidence="6 11" id="KW-0378">Hydrolase</keyword>
<name>A0ABU0IBW6_9HYPH</name>
<evidence type="ECO:0000313" key="11">
    <source>
        <dbReference type="EMBL" id="MDQ0455716.1"/>
    </source>
</evidence>
<dbReference type="CDD" id="cd09641">
    <property type="entry name" value="Cas3''_I"/>
    <property type="match status" value="1"/>
</dbReference>
<dbReference type="PANTHER" id="PTHR47963">
    <property type="entry name" value="DEAD-BOX ATP-DEPENDENT RNA HELICASE 47, MITOCHONDRIAL"/>
    <property type="match status" value="1"/>
</dbReference>
<keyword evidence="4" id="KW-0479">Metal-binding</keyword>
<dbReference type="Pfam" id="PF22590">
    <property type="entry name" value="Cas3-like_C_2"/>
    <property type="match status" value="1"/>
</dbReference>
<dbReference type="InterPro" id="IPR050547">
    <property type="entry name" value="DEAD_box_RNA_helicases"/>
</dbReference>
<proteinExistence type="inferred from homology"/>
<dbReference type="NCBIfam" id="TIGR01596">
    <property type="entry name" value="cas3_HD"/>
    <property type="match status" value="1"/>
</dbReference>
<dbReference type="NCBIfam" id="TIGR01587">
    <property type="entry name" value="cas3_core"/>
    <property type="match status" value="1"/>
</dbReference>
<protein>
    <submittedName>
        <fullName evidence="11">CRISPR-associated endonuclease/helicase Cas3</fullName>
        <ecNumber evidence="11">3.1.-.-</ecNumber>
        <ecNumber evidence="11">3.6.4.-</ecNumber>
    </submittedName>
</protein>
<dbReference type="EMBL" id="JAUSWH010000005">
    <property type="protein sequence ID" value="MDQ0455716.1"/>
    <property type="molecule type" value="Genomic_DNA"/>
</dbReference>
<evidence type="ECO:0000256" key="4">
    <source>
        <dbReference type="ARBA" id="ARBA00022723"/>
    </source>
</evidence>
<evidence type="ECO:0000256" key="6">
    <source>
        <dbReference type="ARBA" id="ARBA00022801"/>
    </source>
</evidence>
<dbReference type="InterPro" id="IPR006483">
    <property type="entry name" value="CRISPR-assoc_Cas3_HD"/>
</dbReference>
<dbReference type="Gene3D" id="3.40.50.300">
    <property type="entry name" value="P-loop containing nucleotide triphosphate hydrolases"/>
    <property type="match status" value="2"/>
</dbReference>
<dbReference type="InterPro" id="IPR027417">
    <property type="entry name" value="P-loop_NTPase"/>
</dbReference>
<evidence type="ECO:0000256" key="3">
    <source>
        <dbReference type="ARBA" id="ARBA00022722"/>
    </source>
</evidence>
<evidence type="ECO:0000313" key="12">
    <source>
        <dbReference type="Proteomes" id="UP001235269"/>
    </source>
</evidence>
<dbReference type="EC" id="3.6.4.-" evidence="11"/>
<dbReference type="GO" id="GO:0004519">
    <property type="term" value="F:endonuclease activity"/>
    <property type="evidence" value="ECO:0007669"/>
    <property type="project" value="UniProtKB-KW"/>
</dbReference>
<gene>
    <name evidence="11" type="ORF">QO005_002056</name>
</gene>
<reference evidence="11 12" key="1">
    <citation type="submission" date="2023-07" db="EMBL/GenBank/DDBJ databases">
        <title>Genomic Encyclopedia of Type Strains, Phase IV (KMG-IV): sequencing the most valuable type-strain genomes for metagenomic binning, comparative biology and taxonomic classification.</title>
        <authorList>
            <person name="Goeker M."/>
        </authorList>
    </citation>
    <scope>NUCLEOTIDE SEQUENCE [LARGE SCALE GENOMIC DNA]</scope>
    <source>
        <strain evidence="11 12">DSM 100301</strain>
    </source>
</reference>
<evidence type="ECO:0000259" key="10">
    <source>
        <dbReference type="PROSITE" id="PS51643"/>
    </source>
</evidence>
<evidence type="ECO:0000256" key="7">
    <source>
        <dbReference type="ARBA" id="ARBA00022806"/>
    </source>
</evidence>
<comment type="similarity">
    <text evidence="2">In the central section; belongs to the CRISPR-associated helicase Cas3 family.</text>
</comment>
<keyword evidence="7" id="KW-0347">Helicase</keyword>
<comment type="caution">
    <text evidence="11">The sequence shown here is derived from an EMBL/GenBank/DDBJ whole genome shotgun (WGS) entry which is preliminary data.</text>
</comment>
<evidence type="ECO:0000256" key="8">
    <source>
        <dbReference type="ARBA" id="ARBA00022840"/>
    </source>
</evidence>
<keyword evidence="11" id="KW-0255">Endonuclease</keyword>
<keyword evidence="8" id="KW-0067">ATP-binding</keyword>
<keyword evidence="3" id="KW-0540">Nuclease</keyword>
<dbReference type="Proteomes" id="UP001235269">
    <property type="component" value="Unassembled WGS sequence"/>
</dbReference>
<dbReference type="InterPro" id="IPR006474">
    <property type="entry name" value="Helicase_Cas3_CRISPR-ass_core"/>
</dbReference>
<comment type="similarity">
    <text evidence="1">In the N-terminal section; belongs to the CRISPR-associated nuclease Cas3-HD family.</text>
</comment>
<dbReference type="InterPro" id="IPR054712">
    <property type="entry name" value="Cas3-like_dom"/>
</dbReference>
<dbReference type="Gene3D" id="1.10.3210.30">
    <property type="match status" value="1"/>
</dbReference>
<sequence length="924" mass="99959">MMMTAVPDFLQFWGKARRKTLAPGDEPGAEQGEDEIGWHPLAYHSLDVAAVAQGLLPLFPNLVRRLAGAGDSQAAGRFIVALALLHDIGKFARGFQFKVPALFPATLRRPGQDAPPGDHTFTGLWMLNKGPLAPLLKALAPGIDEHAMPVILHAVGGHHGRPVDVGGLEFVHADHIGRAALTAAEAFAREALPLAGAFMLEGELDDVEASALSWQLAGFINLADWIGSDQHHFTFIPPIHSLAAYWQDFAVPRARQALAAAGLGRKRLNEATGFHALTGLDFPPAAMQALMETIELPERGEACFTMIEDITGGGKTESALILAHRLMLAGAADGIYVALPTMATANAMYQRLGAVYRRLFHRLEQPSLALSHGAAHLHEGFGGSVLPMEAAAPAYEDDDAAEAVCAQWIASDRRRAFFADAGAGTVDQAFLAVLPAKFAALRQLGLSRKMLIIDEVHSYDAYEGVELARLVEFQAANGGSVIALSATLPEVIRTRLVTAWRLGCGMRGKLAPSPASPLPHYPLCSMVTASGAARTSDVAARADLCRSVAVRRLEDPAAAYAAIAKAAEQGAAVAWVRNTVDDALEACRSLQAMGLAAEVFHARFAMADRQAREARAMALFGRGSTPEQRRGRVLVAMQVIEQSLDLDFDLLVSDIAPIDMLIQRAGRLWRHARPTRPLQQRQMLVVSPLPVEEAGPQWLSGSLPGTSYVYANHALIWKSARVLFKTGEIRSPEGVRHLVEQVYSEGALDDSPKGLEGRRRVAEGESQADTSLGRFNVLDRKKGYGASSSLWHAEVRIPTRLGPERTIFRLARWTGETLEPWAGNLAPDQTRQDVERLWALSEVSLASGRANARGAYPPEIEQAALHMESTWADWERAVLLPVLPAKDQPEARLLLKTPKGQEIEARYDCETGLTFPQTGLPATP</sequence>
<accession>A0ABU0IBW6</accession>
<evidence type="ECO:0000256" key="2">
    <source>
        <dbReference type="ARBA" id="ARBA00009046"/>
    </source>
</evidence>
<feature type="domain" description="HD Cas3-type" evidence="10">
    <location>
        <begin position="34"/>
        <end position="226"/>
    </location>
</feature>